<evidence type="ECO:0000256" key="2">
    <source>
        <dbReference type="PROSITE-ProRule" id="PRU00339"/>
    </source>
</evidence>
<dbReference type="InterPro" id="IPR011990">
    <property type="entry name" value="TPR-like_helical_dom_sf"/>
</dbReference>
<dbReference type="InterPro" id="IPR023155">
    <property type="entry name" value="Cyt_c-552/4"/>
</dbReference>
<sequence>MASRKQKRKQSSAKSQTIPRWVLLAGGSLIFILLAVSLVTADWYYAMPSDTKLTYVGRNSCIECHQSEHAKWEGSYHDLAMDLATEETVLGDFEGQEIEHYGITSKMFRRDGKYMINTEGPDGQMQDFEIKYVFGVSPLQQYMVEIDPPTPGSAEGSIGRVQVLRVSWDTEKKKWFYLSPPDVHEKLEVDDPLHWTGRTQNWNHYCADCHSTNLQKNHDLATDTFHTTFSEIDVSCETCHGPGSAHVKLAKATSLFWDRNLGYGLKMLKGDSTEAQLNQVETCGTCHSRRQVICPDYQMGNNYYDQFSNELISEHTYYCDGQIMDEDYVYGSFLQSKMFHKGIRCTDCHDPHSTKIKFEGNLLCTSCHQHPAGKYDTPAHHFHKTGSTGASCVECHMPETTYMEVDPRRDHSIRIPRPDLSVNLGTPNACTKCHLDKAELPTEEHPEAKRYDQWMALARGGDEKVREALAKVDKWALDAVDQWYGPTSKIPKGEHFAYTLKKAWDNNPNAGKDLIELVRDTQQPGIVRASGMMYLANYLNEDGVRTALRYLSDSDPQVRIAAIETLRDLPPVTPDVQGQVLDALLTRLTDEDRAVRTEAAWSLANQDGEALRLRGKSEAFQKALNEAIVQLERDSDQPSAHLSMGVLYERMGDVAKAEKAYRTAIRIGPNFTGPRSNLISLLQDRQDREEQQMRQLVVQGNRPAAEQMTTGLAERAVEIARFRLEELDNLKRDVSQQPNFAPLQYQFGSALYLAARNTTPDSAGPFYDEAFAAYKRAKELEPNSVQYAYMYALIAQYLERWEEADQAIADLLEIDPNNPDFRGLKEQINARYSPRQAQQRQ</sequence>
<dbReference type="Pfam" id="PF13181">
    <property type="entry name" value="TPR_8"/>
    <property type="match status" value="1"/>
</dbReference>
<evidence type="ECO:0000256" key="3">
    <source>
        <dbReference type="SAM" id="Phobius"/>
    </source>
</evidence>
<dbReference type="OrthoDB" id="234670at2"/>
<dbReference type="PANTHER" id="PTHR35038:SF8">
    <property type="entry name" value="C-TYPE POLYHEME CYTOCHROME OMCC"/>
    <property type="match status" value="1"/>
</dbReference>
<protein>
    <recommendedName>
        <fullName evidence="4">Cytochrome c-552/4 domain-containing protein</fullName>
    </recommendedName>
</protein>
<dbReference type="RefSeq" id="WP_105359554.1">
    <property type="nucleotide sequence ID" value="NZ_PUIA01000094.1"/>
</dbReference>
<dbReference type="SUPFAM" id="SSF48452">
    <property type="entry name" value="TPR-like"/>
    <property type="match status" value="1"/>
</dbReference>
<dbReference type="EMBL" id="PUIA01000094">
    <property type="protein sequence ID" value="PQO25002.1"/>
    <property type="molecule type" value="Genomic_DNA"/>
</dbReference>
<evidence type="ECO:0000259" key="4">
    <source>
        <dbReference type="Pfam" id="PF13435"/>
    </source>
</evidence>
<name>A0A2S8EYM8_9BACT</name>
<dbReference type="Proteomes" id="UP000240009">
    <property type="component" value="Unassembled WGS sequence"/>
</dbReference>
<dbReference type="PANTHER" id="PTHR35038">
    <property type="entry name" value="DISSIMILATORY SULFITE REDUCTASE SIRA"/>
    <property type="match status" value="1"/>
</dbReference>
<keyword evidence="3" id="KW-1133">Transmembrane helix</keyword>
<dbReference type="Gene3D" id="1.25.10.10">
    <property type="entry name" value="Leucine-rich Repeat Variant"/>
    <property type="match status" value="1"/>
</dbReference>
<dbReference type="InterPro" id="IPR019734">
    <property type="entry name" value="TPR_rpt"/>
</dbReference>
<dbReference type="InterPro" id="IPR051829">
    <property type="entry name" value="Multiheme_Cytochr_ET"/>
</dbReference>
<gene>
    <name evidence="5" type="ORF">C5Y96_26215</name>
</gene>
<feature type="transmembrane region" description="Helical" evidence="3">
    <location>
        <begin position="21"/>
        <end position="45"/>
    </location>
</feature>
<dbReference type="Gene3D" id="1.25.40.10">
    <property type="entry name" value="Tetratricopeptide repeat domain"/>
    <property type="match status" value="2"/>
</dbReference>
<dbReference type="InterPro" id="IPR036280">
    <property type="entry name" value="Multihaem_cyt_sf"/>
</dbReference>
<keyword evidence="2" id="KW-0802">TPR repeat</keyword>
<keyword evidence="3" id="KW-0472">Membrane</keyword>
<organism evidence="5 6">
    <name type="scientific">Blastopirellula marina</name>
    <dbReference type="NCBI Taxonomy" id="124"/>
    <lineage>
        <taxon>Bacteria</taxon>
        <taxon>Pseudomonadati</taxon>
        <taxon>Planctomycetota</taxon>
        <taxon>Planctomycetia</taxon>
        <taxon>Pirellulales</taxon>
        <taxon>Pirellulaceae</taxon>
        <taxon>Blastopirellula</taxon>
    </lineage>
</organism>
<dbReference type="SMART" id="SM00028">
    <property type="entry name" value="TPR"/>
    <property type="match status" value="3"/>
</dbReference>
<dbReference type="SUPFAM" id="SSF48371">
    <property type="entry name" value="ARM repeat"/>
    <property type="match status" value="1"/>
</dbReference>
<dbReference type="InterPro" id="IPR011989">
    <property type="entry name" value="ARM-like"/>
</dbReference>
<dbReference type="InterPro" id="IPR016024">
    <property type="entry name" value="ARM-type_fold"/>
</dbReference>
<keyword evidence="1" id="KW-0732">Signal</keyword>
<dbReference type="PROSITE" id="PS50293">
    <property type="entry name" value="TPR_REGION"/>
    <property type="match status" value="1"/>
</dbReference>
<dbReference type="Gene3D" id="1.10.1130.10">
    <property type="entry name" value="Flavocytochrome C3, Chain A"/>
    <property type="match status" value="2"/>
</dbReference>
<feature type="domain" description="Cytochrome c-552/4" evidence="4">
    <location>
        <begin position="200"/>
        <end position="241"/>
    </location>
</feature>
<proteinExistence type="predicted"/>
<evidence type="ECO:0000313" key="5">
    <source>
        <dbReference type="EMBL" id="PQO25002.1"/>
    </source>
</evidence>
<reference evidence="5 6" key="1">
    <citation type="submission" date="2018-02" db="EMBL/GenBank/DDBJ databases">
        <title>Comparative genomes isolates from brazilian mangrove.</title>
        <authorList>
            <person name="Araujo J.E."/>
            <person name="Taketani R.G."/>
            <person name="Silva M.C.P."/>
            <person name="Loureco M.V."/>
            <person name="Andreote F.D."/>
        </authorList>
    </citation>
    <scope>NUCLEOTIDE SEQUENCE [LARGE SCALE GENOMIC DNA]</scope>
    <source>
        <strain evidence="5 6">HEX-2 MGV</strain>
    </source>
</reference>
<keyword evidence="3" id="KW-0812">Transmembrane</keyword>
<dbReference type="Pfam" id="PF13646">
    <property type="entry name" value="HEAT_2"/>
    <property type="match status" value="1"/>
</dbReference>
<dbReference type="AlphaFoldDB" id="A0A2S8EYM8"/>
<dbReference type="Pfam" id="PF13435">
    <property type="entry name" value="Cytochrome_C554"/>
    <property type="match status" value="1"/>
</dbReference>
<comment type="caution">
    <text evidence="5">The sequence shown here is derived from an EMBL/GenBank/DDBJ whole genome shotgun (WGS) entry which is preliminary data.</text>
</comment>
<evidence type="ECO:0000256" key="1">
    <source>
        <dbReference type="ARBA" id="ARBA00022729"/>
    </source>
</evidence>
<feature type="repeat" description="TPR" evidence="2">
    <location>
        <begin position="638"/>
        <end position="671"/>
    </location>
</feature>
<dbReference type="PROSITE" id="PS50005">
    <property type="entry name" value="TPR"/>
    <property type="match status" value="1"/>
</dbReference>
<evidence type="ECO:0000313" key="6">
    <source>
        <dbReference type="Proteomes" id="UP000240009"/>
    </source>
</evidence>
<dbReference type="SUPFAM" id="SSF48695">
    <property type="entry name" value="Multiheme cytochromes"/>
    <property type="match status" value="1"/>
</dbReference>
<dbReference type="CDD" id="cd08168">
    <property type="entry name" value="Cytochrom_C3"/>
    <property type="match status" value="1"/>
</dbReference>
<accession>A0A2S8EYM8</accession>